<feature type="binding site" evidence="4">
    <location>
        <position position="134"/>
    </location>
    <ligand>
        <name>S-adenosyl-L-methionine</name>
        <dbReference type="ChEBI" id="CHEBI:59789"/>
    </ligand>
</feature>
<organism evidence="6 7">
    <name type="scientific">Botryobasidium botryosum (strain FD-172 SS1)</name>
    <dbReference type="NCBI Taxonomy" id="930990"/>
    <lineage>
        <taxon>Eukaryota</taxon>
        <taxon>Fungi</taxon>
        <taxon>Dikarya</taxon>
        <taxon>Basidiomycota</taxon>
        <taxon>Agaricomycotina</taxon>
        <taxon>Agaricomycetes</taxon>
        <taxon>Cantharellales</taxon>
        <taxon>Botryobasidiaceae</taxon>
        <taxon>Botryobasidium</taxon>
    </lineage>
</organism>
<name>A0A067MER9_BOTB1</name>
<dbReference type="GO" id="GO:0005730">
    <property type="term" value="C:nucleolus"/>
    <property type="evidence" value="ECO:0007669"/>
    <property type="project" value="UniProtKB-SubCell"/>
</dbReference>
<reference evidence="7" key="1">
    <citation type="journal article" date="2014" name="Proc. Natl. Acad. Sci. U.S.A.">
        <title>Extensive sampling of basidiomycete genomes demonstrates inadequacy of the white-rot/brown-rot paradigm for wood decay fungi.</title>
        <authorList>
            <person name="Riley R."/>
            <person name="Salamov A.A."/>
            <person name="Brown D.W."/>
            <person name="Nagy L.G."/>
            <person name="Floudas D."/>
            <person name="Held B.W."/>
            <person name="Levasseur A."/>
            <person name="Lombard V."/>
            <person name="Morin E."/>
            <person name="Otillar R."/>
            <person name="Lindquist E.A."/>
            <person name="Sun H."/>
            <person name="LaButti K.M."/>
            <person name="Schmutz J."/>
            <person name="Jabbour D."/>
            <person name="Luo H."/>
            <person name="Baker S.E."/>
            <person name="Pisabarro A.G."/>
            <person name="Walton J.D."/>
            <person name="Blanchette R.A."/>
            <person name="Henrissat B."/>
            <person name="Martin F."/>
            <person name="Cullen D."/>
            <person name="Hibbett D.S."/>
            <person name="Grigoriev I.V."/>
        </authorList>
    </citation>
    <scope>NUCLEOTIDE SEQUENCE [LARGE SCALE GENOMIC DNA]</scope>
    <source>
        <strain evidence="7">FD-172 SS1</strain>
    </source>
</reference>
<evidence type="ECO:0000256" key="5">
    <source>
        <dbReference type="SAM" id="MobiDB-lite"/>
    </source>
</evidence>
<feature type="compositionally biased region" description="Low complexity" evidence="5">
    <location>
        <begin position="11"/>
        <end position="23"/>
    </location>
</feature>
<dbReference type="InParanoid" id="A0A067MER9"/>
<dbReference type="PANTHER" id="PTHR21008:SF1">
    <property type="entry name" value="25S RRNA (ADENINE(2142)-N(1))-METHYLTRANSFERASE"/>
    <property type="match status" value="1"/>
</dbReference>
<evidence type="ECO:0000313" key="6">
    <source>
        <dbReference type="EMBL" id="KDQ13215.1"/>
    </source>
</evidence>
<dbReference type="Gene3D" id="3.40.50.150">
    <property type="entry name" value="Vaccinia Virus protein VP39"/>
    <property type="match status" value="1"/>
</dbReference>
<feature type="binding site" evidence="4">
    <location>
        <position position="154"/>
    </location>
    <ligand>
        <name>S-adenosyl-L-methionine</name>
        <dbReference type="ChEBI" id="CHEBI:59789"/>
    </ligand>
</feature>
<dbReference type="AlphaFoldDB" id="A0A067MER9"/>
<dbReference type="SUPFAM" id="SSF53335">
    <property type="entry name" value="S-adenosyl-L-methionine-dependent methyltransferases"/>
    <property type="match status" value="1"/>
</dbReference>
<evidence type="ECO:0000256" key="2">
    <source>
        <dbReference type="ARBA" id="ARBA00022679"/>
    </source>
</evidence>
<dbReference type="EMBL" id="KL198045">
    <property type="protein sequence ID" value="KDQ13215.1"/>
    <property type="molecule type" value="Genomic_DNA"/>
</dbReference>
<comment type="similarity">
    <text evidence="4">Belongs to the BMT2 family.</text>
</comment>
<evidence type="ECO:0000313" key="7">
    <source>
        <dbReference type="Proteomes" id="UP000027195"/>
    </source>
</evidence>
<keyword evidence="1 4" id="KW-0489">Methyltransferase</keyword>
<comment type="function">
    <text evidence="4">S-adenosyl-L-methionine-dependent methyltransferase that specifically methylates the N(1) position of an adenine present in helix 65 in 25S rRNA.</text>
</comment>
<evidence type="ECO:0000256" key="1">
    <source>
        <dbReference type="ARBA" id="ARBA00022603"/>
    </source>
</evidence>
<dbReference type="FunCoup" id="A0A067MER9">
    <property type="interactions" value="63"/>
</dbReference>
<evidence type="ECO:0000256" key="3">
    <source>
        <dbReference type="ARBA" id="ARBA00022691"/>
    </source>
</evidence>
<keyword evidence="2 4" id="KW-0808">Transferase</keyword>
<dbReference type="EC" id="2.1.1.-" evidence="4"/>
<dbReference type="Pfam" id="PF11968">
    <property type="entry name" value="Bmt2"/>
    <property type="match status" value="1"/>
</dbReference>
<dbReference type="OrthoDB" id="5954793at2759"/>
<accession>A0A067MER9</accession>
<dbReference type="HOGENOM" id="CLU_041583_1_0_1"/>
<evidence type="ECO:0000256" key="4">
    <source>
        <dbReference type="HAMAP-Rule" id="MF_03044"/>
    </source>
</evidence>
<protein>
    <recommendedName>
        <fullName evidence="4">25S rRNA adenine-N(1) methyltransferase</fullName>
        <ecNumber evidence="4">2.1.1.-</ecNumber>
    </recommendedName>
</protein>
<sequence length="305" mass="34054">MPRTRRTRKQPITSSSSPATIASVAKNGSSSTPQATRTLIRRFHVLLKRQAQLRAINEASSSSAAAELVEIEREMQDMGGLEAYQRMSAIGQGKDRGGGSEKVLVEWLHELGFGKGKKKSKERSPTQLQVLEVGALKHNNYAPHSSWISCTPIDLRSRHPEIREQDYLLLDISENRSRWDAISLSLVLNFIPDPHDRGRMLALTHQFLRPSGLLFLVLPLPCVNNSRYLTPSSLAALLAHIGFAPVRERWRESGKVAYWLFQKTDPPLGRDNTNARSNNNEGTGGWGKKKVLREGGGRNNFCILL</sequence>
<feature type="region of interest" description="Disordered" evidence="5">
    <location>
        <begin position="1"/>
        <end position="34"/>
    </location>
</feature>
<dbReference type="GO" id="GO:0016433">
    <property type="term" value="F:rRNA (adenine) methyltransferase activity"/>
    <property type="evidence" value="ECO:0007669"/>
    <property type="project" value="UniProtKB-UniRule"/>
</dbReference>
<comment type="subcellular location">
    <subcellularLocation>
        <location evidence="4">Nucleus</location>
        <location evidence="4">Nucleolus</location>
    </subcellularLocation>
</comment>
<gene>
    <name evidence="6" type="ORF">BOTBODRAFT_160854</name>
</gene>
<dbReference type="Proteomes" id="UP000027195">
    <property type="component" value="Unassembled WGS sequence"/>
</dbReference>
<dbReference type="STRING" id="930990.A0A067MER9"/>
<dbReference type="InterPro" id="IPR029063">
    <property type="entry name" value="SAM-dependent_MTases_sf"/>
</dbReference>
<dbReference type="InterPro" id="IPR021867">
    <property type="entry name" value="Bmt2/SAMTOR"/>
</dbReference>
<dbReference type="HAMAP" id="MF_03044">
    <property type="entry name" value="BMT2"/>
    <property type="match status" value="1"/>
</dbReference>
<keyword evidence="4" id="KW-0539">Nucleus</keyword>
<dbReference type="PANTHER" id="PTHR21008">
    <property type="entry name" value="S-ADENOSYLMETHIONINE SENSOR UPSTREAM OF MTORC1-RELATED"/>
    <property type="match status" value="1"/>
</dbReference>
<keyword evidence="7" id="KW-1185">Reference proteome</keyword>
<proteinExistence type="inferred from homology"/>
<keyword evidence="3 4" id="KW-0949">S-adenosyl-L-methionine</keyword>